<evidence type="ECO:0000259" key="3">
    <source>
        <dbReference type="Pfam" id="PF17184"/>
    </source>
</evidence>
<dbReference type="GeneID" id="17287801"/>
<dbReference type="EMBL" id="JH993368">
    <property type="protein sequence ID" value="EKX31080.1"/>
    <property type="molecule type" value="Genomic_DNA"/>
</dbReference>
<proteinExistence type="predicted"/>
<dbReference type="Pfam" id="PF17184">
    <property type="entry name" value="Rit1_C"/>
    <property type="match status" value="1"/>
</dbReference>
<accession>L1I5E4</accession>
<evidence type="ECO:0000313" key="5">
    <source>
        <dbReference type="EnsemblProtists" id="EKX31080"/>
    </source>
</evidence>
<feature type="non-terminal residue" evidence="4">
    <location>
        <position position="1"/>
    </location>
</feature>
<feature type="compositionally biased region" description="Polar residues" evidence="1">
    <location>
        <begin position="121"/>
        <end position="131"/>
    </location>
</feature>
<reference evidence="6" key="2">
    <citation type="submission" date="2012-11" db="EMBL/GenBank/DDBJ databases">
        <authorList>
            <person name="Kuo A."/>
            <person name="Curtis B.A."/>
            <person name="Tanifuji G."/>
            <person name="Burki F."/>
            <person name="Gruber A."/>
            <person name="Irimia M."/>
            <person name="Maruyama S."/>
            <person name="Arias M.C."/>
            <person name="Ball S.G."/>
            <person name="Gile G.H."/>
            <person name="Hirakawa Y."/>
            <person name="Hopkins J.F."/>
            <person name="Rensing S.A."/>
            <person name="Schmutz J."/>
            <person name="Symeonidi A."/>
            <person name="Elias M."/>
            <person name="Eveleigh R.J."/>
            <person name="Herman E.K."/>
            <person name="Klute M.J."/>
            <person name="Nakayama T."/>
            <person name="Obornik M."/>
            <person name="Reyes-Prieto A."/>
            <person name="Armbrust E.V."/>
            <person name="Aves S.J."/>
            <person name="Beiko R.G."/>
            <person name="Coutinho P."/>
            <person name="Dacks J.B."/>
            <person name="Durnford D.G."/>
            <person name="Fast N.M."/>
            <person name="Green B.R."/>
            <person name="Grisdale C."/>
            <person name="Hempe F."/>
            <person name="Henrissat B."/>
            <person name="Hoppner M.P."/>
            <person name="Ishida K.-I."/>
            <person name="Kim E."/>
            <person name="Koreny L."/>
            <person name="Kroth P.G."/>
            <person name="Liu Y."/>
            <person name="Malik S.-B."/>
            <person name="Maier U.G."/>
            <person name="McRose D."/>
            <person name="Mock T."/>
            <person name="Neilson J.A."/>
            <person name="Onodera N.T."/>
            <person name="Poole A.M."/>
            <person name="Pritham E.J."/>
            <person name="Richards T.A."/>
            <person name="Rocap G."/>
            <person name="Roy S.W."/>
            <person name="Sarai C."/>
            <person name="Schaack S."/>
            <person name="Shirato S."/>
            <person name="Slamovits C.H."/>
            <person name="Spencer D.F."/>
            <person name="Suzuki S."/>
            <person name="Worden A.Z."/>
            <person name="Zauner S."/>
            <person name="Barry K."/>
            <person name="Bell C."/>
            <person name="Bharti A.K."/>
            <person name="Crow J.A."/>
            <person name="Grimwood J."/>
            <person name="Kramer R."/>
            <person name="Lindquist E."/>
            <person name="Lucas S."/>
            <person name="Salamov A."/>
            <person name="McFadden G.I."/>
            <person name="Lane C.E."/>
            <person name="Keeling P.J."/>
            <person name="Gray M.W."/>
            <person name="Grigoriev I.V."/>
            <person name="Archibald J.M."/>
        </authorList>
    </citation>
    <scope>NUCLEOTIDE SEQUENCE</scope>
    <source>
        <strain evidence="6">CCMP2712</strain>
    </source>
</reference>
<dbReference type="STRING" id="905079.L1I5E4"/>
<evidence type="ECO:0000313" key="4">
    <source>
        <dbReference type="EMBL" id="EKX31080.1"/>
    </source>
</evidence>
<evidence type="ECO:0000313" key="6">
    <source>
        <dbReference type="Proteomes" id="UP000011087"/>
    </source>
</evidence>
<dbReference type="RefSeq" id="XP_005818060.1">
    <property type="nucleotide sequence ID" value="XM_005818003.1"/>
</dbReference>
<evidence type="ECO:0000256" key="1">
    <source>
        <dbReference type="SAM" id="MobiDB-lite"/>
    </source>
</evidence>
<feature type="chain" id="PRO_5008769621" description="Rit1 N-terminal domain-containing protein" evidence="2">
    <location>
        <begin position="25"/>
        <end position="297"/>
    </location>
</feature>
<dbReference type="InterPro" id="IPR033449">
    <property type="entry name" value="Rit1_N"/>
</dbReference>
<sequence length="297" mass="33507">MSPCRGWGASLLVVAFMAGRGGEGRDADVNYKTSVLRPVHGSHSEMMYNSSMREEMRKHFDKIPQEIKNYIDQAHDDWVRILRFKEKAMAAKQETQQEQPSSSSNYTFEQRLRGWALRSQGGDSMNGTNNATEEDEEEVWRQQGVGGGVEGIRENMLNDYLRHVNVEEVFAMKNATDLAVYSEIQSLIEDIDFVGNVSSHYTYPLVSIIPHGPWLRPSDQLLFNAEFPLPPIHQEGEREEETFANFVLALLSAKEGGCIMLDSFSSADFPGVPNTFPVTLAISVPVWCCLLNRLVLR</sequence>
<dbReference type="KEGG" id="gtt:GUITHDRAFT_149513"/>
<reference evidence="5" key="3">
    <citation type="submission" date="2016-03" db="UniProtKB">
        <authorList>
            <consortium name="EnsemblProtists"/>
        </authorList>
    </citation>
    <scope>IDENTIFICATION</scope>
</reference>
<feature type="signal peptide" evidence="2">
    <location>
        <begin position="1"/>
        <end position="24"/>
    </location>
</feature>
<dbReference type="PaxDb" id="55529-EKX31080"/>
<feature type="region of interest" description="Disordered" evidence="1">
    <location>
        <begin position="119"/>
        <end position="140"/>
    </location>
</feature>
<reference evidence="4 6" key="1">
    <citation type="journal article" date="2012" name="Nature">
        <title>Algal genomes reveal evolutionary mosaicism and the fate of nucleomorphs.</title>
        <authorList>
            <consortium name="DOE Joint Genome Institute"/>
            <person name="Curtis B.A."/>
            <person name="Tanifuji G."/>
            <person name="Burki F."/>
            <person name="Gruber A."/>
            <person name="Irimia M."/>
            <person name="Maruyama S."/>
            <person name="Arias M.C."/>
            <person name="Ball S.G."/>
            <person name="Gile G.H."/>
            <person name="Hirakawa Y."/>
            <person name="Hopkins J.F."/>
            <person name="Kuo A."/>
            <person name="Rensing S.A."/>
            <person name="Schmutz J."/>
            <person name="Symeonidi A."/>
            <person name="Elias M."/>
            <person name="Eveleigh R.J."/>
            <person name="Herman E.K."/>
            <person name="Klute M.J."/>
            <person name="Nakayama T."/>
            <person name="Obornik M."/>
            <person name="Reyes-Prieto A."/>
            <person name="Armbrust E.V."/>
            <person name="Aves S.J."/>
            <person name="Beiko R.G."/>
            <person name="Coutinho P."/>
            <person name="Dacks J.B."/>
            <person name="Durnford D.G."/>
            <person name="Fast N.M."/>
            <person name="Green B.R."/>
            <person name="Grisdale C.J."/>
            <person name="Hempel F."/>
            <person name="Henrissat B."/>
            <person name="Hoppner M.P."/>
            <person name="Ishida K."/>
            <person name="Kim E."/>
            <person name="Koreny L."/>
            <person name="Kroth P.G."/>
            <person name="Liu Y."/>
            <person name="Malik S.B."/>
            <person name="Maier U.G."/>
            <person name="McRose D."/>
            <person name="Mock T."/>
            <person name="Neilson J.A."/>
            <person name="Onodera N.T."/>
            <person name="Poole A.M."/>
            <person name="Pritham E.J."/>
            <person name="Richards T.A."/>
            <person name="Rocap G."/>
            <person name="Roy S.W."/>
            <person name="Sarai C."/>
            <person name="Schaack S."/>
            <person name="Shirato S."/>
            <person name="Slamovits C.H."/>
            <person name="Spencer D.F."/>
            <person name="Suzuki S."/>
            <person name="Worden A.Z."/>
            <person name="Zauner S."/>
            <person name="Barry K."/>
            <person name="Bell C."/>
            <person name="Bharti A.K."/>
            <person name="Crow J.A."/>
            <person name="Grimwood J."/>
            <person name="Kramer R."/>
            <person name="Lindquist E."/>
            <person name="Lucas S."/>
            <person name="Salamov A."/>
            <person name="McFadden G.I."/>
            <person name="Lane C.E."/>
            <person name="Keeling P.J."/>
            <person name="Gray M.W."/>
            <person name="Grigoriev I.V."/>
            <person name="Archibald J.M."/>
        </authorList>
    </citation>
    <scope>NUCLEOTIDE SEQUENCE</scope>
    <source>
        <strain evidence="4 6">CCMP2712</strain>
    </source>
</reference>
<dbReference type="Proteomes" id="UP000011087">
    <property type="component" value="Unassembled WGS sequence"/>
</dbReference>
<protein>
    <recommendedName>
        <fullName evidence="3">Rit1 N-terminal domain-containing protein</fullName>
    </recommendedName>
</protein>
<dbReference type="AlphaFoldDB" id="L1I5E4"/>
<dbReference type="EnsemblProtists" id="EKX31080">
    <property type="protein sequence ID" value="EKX31080"/>
    <property type="gene ID" value="GUITHDRAFT_149513"/>
</dbReference>
<name>L1I5E4_GUITC</name>
<keyword evidence="6" id="KW-1185">Reference proteome</keyword>
<feature type="domain" description="Rit1 N-terminal" evidence="3">
    <location>
        <begin position="177"/>
        <end position="296"/>
    </location>
</feature>
<organism evidence="4">
    <name type="scientific">Guillardia theta (strain CCMP2712)</name>
    <name type="common">Cryptophyte</name>
    <dbReference type="NCBI Taxonomy" id="905079"/>
    <lineage>
        <taxon>Eukaryota</taxon>
        <taxon>Cryptophyceae</taxon>
        <taxon>Pyrenomonadales</taxon>
        <taxon>Geminigeraceae</taxon>
        <taxon>Guillardia</taxon>
    </lineage>
</organism>
<dbReference type="OrthoDB" id="45256at2759"/>
<keyword evidence="2" id="KW-0732">Signal</keyword>
<dbReference type="HOGENOM" id="CLU_938759_0_0_1"/>
<evidence type="ECO:0000256" key="2">
    <source>
        <dbReference type="SAM" id="SignalP"/>
    </source>
</evidence>
<gene>
    <name evidence="4" type="ORF">GUITHDRAFT_149513</name>
</gene>